<dbReference type="Proteomes" id="UP000314294">
    <property type="component" value="Unassembled WGS sequence"/>
</dbReference>
<accession>A0A4Z2J058</accession>
<dbReference type="AlphaFoldDB" id="A0A4Z2J058"/>
<comment type="caution">
    <text evidence="1">The sequence shown here is derived from an EMBL/GenBank/DDBJ whole genome shotgun (WGS) entry which is preliminary data.</text>
</comment>
<proteinExistence type="predicted"/>
<keyword evidence="2" id="KW-1185">Reference proteome</keyword>
<name>A0A4Z2J058_9TELE</name>
<reference evidence="1 2" key="1">
    <citation type="submission" date="2019-03" db="EMBL/GenBank/DDBJ databases">
        <title>First draft genome of Liparis tanakae, snailfish: a comprehensive survey of snailfish specific genes.</title>
        <authorList>
            <person name="Kim W."/>
            <person name="Song I."/>
            <person name="Jeong J.-H."/>
            <person name="Kim D."/>
            <person name="Kim S."/>
            <person name="Ryu S."/>
            <person name="Song J.Y."/>
            <person name="Lee S.K."/>
        </authorList>
    </citation>
    <scope>NUCLEOTIDE SEQUENCE [LARGE SCALE GENOMIC DNA]</scope>
    <source>
        <tissue evidence="1">Muscle</tissue>
    </source>
</reference>
<gene>
    <name evidence="1" type="ORF">EYF80_006790</name>
</gene>
<dbReference type="EMBL" id="SRLO01000036">
    <property type="protein sequence ID" value="TNN82833.1"/>
    <property type="molecule type" value="Genomic_DNA"/>
</dbReference>
<organism evidence="1 2">
    <name type="scientific">Liparis tanakae</name>
    <name type="common">Tanaka's snailfish</name>
    <dbReference type="NCBI Taxonomy" id="230148"/>
    <lineage>
        <taxon>Eukaryota</taxon>
        <taxon>Metazoa</taxon>
        <taxon>Chordata</taxon>
        <taxon>Craniata</taxon>
        <taxon>Vertebrata</taxon>
        <taxon>Euteleostomi</taxon>
        <taxon>Actinopterygii</taxon>
        <taxon>Neopterygii</taxon>
        <taxon>Teleostei</taxon>
        <taxon>Neoteleostei</taxon>
        <taxon>Acanthomorphata</taxon>
        <taxon>Eupercaria</taxon>
        <taxon>Perciformes</taxon>
        <taxon>Cottioidei</taxon>
        <taxon>Cottales</taxon>
        <taxon>Liparidae</taxon>
        <taxon>Liparis</taxon>
    </lineage>
</organism>
<evidence type="ECO:0000313" key="1">
    <source>
        <dbReference type="EMBL" id="TNN82833.1"/>
    </source>
</evidence>
<sequence>MTSDCYIKGVKLAEDLGDGMRRRHEWRNEKKERRGRAVPACLPALHHPPDRKELRQQYRQRGIIRSQCNQSRAEGINRRATQIDTPSCPEQLHPPSALMLPQDTFALTDLPLPLLLVYVGRDRHEGLHDACMLVSTPSPHPFVKSLELKGDLQEENS</sequence>
<evidence type="ECO:0000313" key="2">
    <source>
        <dbReference type="Proteomes" id="UP000314294"/>
    </source>
</evidence>
<protein>
    <submittedName>
        <fullName evidence="1">Uncharacterized protein</fullName>
    </submittedName>
</protein>